<accession>A0ACC0GFW0</accession>
<comment type="caution">
    <text evidence="1">The sequence shown here is derived from an EMBL/GenBank/DDBJ whole genome shotgun (WGS) entry which is preliminary data.</text>
</comment>
<gene>
    <name evidence="1" type="ORF">LOK49_LG09G02516</name>
</gene>
<protein>
    <submittedName>
        <fullName evidence="1">Serine/threonine-protein kinase TOR</fullName>
    </submittedName>
</protein>
<proteinExistence type="predicted"/>
<keyword evidence="1" id="KW-0808">Transferase</keyword>
<organism evidence="1 2">
    <name type="scientific">Camellia lanceoleosa</name>
    <dbReference type="NCBI Taxonomy" id="1840588"/>
    <lineage>
        <taxon>Eukaryota</taxon>
        <taxon>Viridiplantae</taxon>
        <taxon>Streptophyta</taxon>
        <taxon>Embryophyta</taxon>
        <taxon>Tracheophyta</taxon>
        <taxon>Spermatophyta</taxon>
        <taxon>Magnoliopsida</taxon>
        <taxon>eudicotyledons</taxon>
        <taxon>Gunneridae</taxon>
        <taxon>Pentapetalae</taxon>
        <taxon>asterids</taxon>
        <taxon>Ericales</taxon>
        <taxon>Theaceae</taxon>
        <taxon>Camellia</taxon>
    </lineage>
</organism>
<name>A0ACC0GFW0_9ERIC</name>
<keyword evidence="2" id="KW-1185">Reference proteome</keyword>
<evidence type="ECO:0000313" key="2">
    <source>
        <dbReference type="Proteomes" id="UP001060215"/>
    </source>
</evidence>
<dbReference type="Proteomes" id="UP001060215">
    <property type="component" value="Chromosome 8"/>
</dbReference>
<reference evidence="1 2" key="1">
    <citation type="journal article" date="2022" name="Plant J.">
        <title>Chromosome-level genome of Camellia lanceoleosa provides a valuable resource for understanding genome evolution and self-incompatibility.</title>
        <authorList>
            <person name="Gong W."/>
            <person name="Xiao S."/>
            <person name="Wang L."/>
            <person name="Liao Z."/>
            <person name="Chang Y."/>
            <person name="Mo W."/>
            <person name="Hu G."/>
            <person name="Li W."/>
            <person name="Zhao G."/>
            <person name="Zhu H."/>
            <person name="Hu X."/>
            <person name="Ji K."/>
            <person name="Xiang X."/>
            <person name="Song Q."/>
            <person name="Yuan D."/>
            <person name="Jin S."/>
            <person name="Zhang L."/>
        </authorList>
    </citation>
    <scope>NUCLEOTIDE SEQUENCE [LARGE SCALE GENOMIC DNA]</scope>
    <source>
        <strain evidence="1">SQ_2022a</strain>
    </source>
</reference>
<dbReference type="EMBL" id="CM045765">
    <property type="protein sequence ID" value="KAI7999347.1"/>
    <property type="molecule type" value="Genomic_DNA"/>
</dbReference>
<sequence>MTLPSQQTVDYPSFKLVIVGDGGTGKTTFVKRHLTAHFVVAAVTGYFHSIACAANAKGVDESLQDILRLLTLWFNYGATAEVQMALQKGFAHVNINTCANWAEPSTGTMMSSVKMLLMHFVV</sequence>
<evidence type="ECO:0000313" key="1">
    <source>
        <dbReference type="EMBL" id="KAI7999347.1"/>
    </source>
</evidence>
<keyword evidence="1" id="KW-0418">Kinase</keyword>